<feature type="transmembrane region" description="Helical" evidence="1">
    <location>
        <begin position="324"/>
        <end position="341"/>
    </location>
</feature>
<evidence type="ECO:0000313" key="3">
    <source>
        <dbReference type="EMBL" id="KAJ3437471.1"/>
    </source>
</evidence>
<protein>
    <recommendedName>
        <fullName evidence="2">Tyrosine-protein kinase ephrin type A/B receptor-like domain-containing protein</fullName>
    </recommendedName>
</protein>
<feature type="transmembrane region" description="Helical" evidence="1">
    <location>
        <begin position="594"/>
        <end position="614"/>
    </location>
</feature>
<proteinExistence type="predicted"/>
<dbReference type="Gene3D" id="2.10.50.10">
    <property type="entry name" value="Tumor Necrosis Factor Receptor, subunit A, domain 2"/>
    <property type="match status" value="3"/>
</dbReference>
<keyword evidence="1" id="KW-0812">Transmembrane</keyword>
<feature type="transmembrane region" description="Helical" evidence="1">
    <location>
        <begin position="684"/>
        <end position="707"/>
    </location>
</feature>
<keyword evidence="1" id="KW-1133">Transmembrane helix</keyword>
<dbReference type="PANTHER" id="PTHR11319">
    <property type="entry name" value="G PROTEIN-COUPLED RECEPTOR-RELATED"/>
    <property type="match status" value="1"/>
</dbReference>
<dbReference type="SUPFAM" id="SSF57184">
    <property type="entry name" value="Growth factor receptor domain"/>
    <property type="match status" value="1"/>
</dbReference>
<feature type="domain" description="Tyrosine-protein kinase ephrin type A/B receptor-like" evidence="2">
    <location>
        <begin position="77"/>
        <end position="119"/>
    </location>
</feature>
<feature type="transmembrane region" description="Helical" evidence="1">
    <location>
        <begin position="540"/>
        <end position="569"/>
    </location>
</feature>
<dbReference type="Proteomes" id="UP001146793">
    <property type="component" value="Unassembled WGS sequence"/>
</dbReference>
<gene>
    <name evidence="3" type="ORF">M0812_16634</name>
</gene>
<feature type="transmembrane region" description="Helical" evidence="1">
    <location>
        <begin position="461"/>
        <end position="480"/>
    </location>
</feature>
<feature type="domain" description="Tyrosine-protein kinase ephrin type A/B receptor-like" evidence="2">
    <location>
        <begin position="176"/>
        <end position="224"/>
    </location>
</feature>
<keyword evidence="1" id="KW-0472">Membrane</keyword>
<feature type="transmembrane region" description="Helical" evidence="1">
    <location>
        <begin position="407"/>
        <end position="428"/>
    </location>
</feature>
<feature type="transmembrane region" description="Helical" evidence="1">
    <location>
        <begin position="348"/>
        <end position="365"/>
    </location>
</feature>
<feature type="domain" description="Tyrosine-protein kinase ephrin type A/B receptor-like" evidence="2">
    <location>
        <begin position="125"/>
        <end position="168"/>
    </location>
</feature>
<dbReference type="Pfam" id="PF07699">
    <property type="entry name" value="Ephrin_rec_like"/>
    <property type="match status" value="4"/>
</dbReference>
<evidence type="ECO:0000313" key="4">
    <source>
        <dbReference type="Proteomes" id="UP001146793"/>
    </source>
</evidence>
<feature type="domain" description="Tyrosine-protein kinase ephrin type A/B receptor-like" evidence="2">
    <location>
        <begin position="3"/>
        <end position="44"/>
    </location>
</feature>
<feature type="transmembrane region" description="Helical" evidence="1">
    <location>
        <begin position="652"/>
        <end position="672"/>
    </location>
</feature>
<name>A0AAV7Z8Z3_9EUKA</name>
<comment type="caution">
    <text evidence="3">The sequence shown here is derived from an EMBL/GenBank/DDBJ whole genome shotgun (WGS) entry which is preliminary data.</text>
</comment>
<dbReference type="AlphaFoldDB" id="A0AAV7Z8Z3"/>
<dbReference type="EMBL" id="JANTQA010000033">
    <property type="protein sequence ID" value="KAJ3437471.1"/>
    <property type="molecule type" value="Genomic_DNA"/>
</dbReference>
<accession>A0AAV7Z8Z3</accession>
<sequence length="842" mass="99180">MEGKNFCIDCPYDSYQEDEGKNSCLECPAGEFTASTGSTSFDDCFYCEKGTYWNRQLSKERRVGRKGQGQSQGRAEDEQSKCFRCMPGTYQDEEGQTQCKKCPIGTFNHNDGSIFEKDCLECPIGKYNEHESQSSCNLCPLGKYQNSQGNSVCIDCPKGSYTDKRGSTACKLCSSGTYQNENGGFQCKNCAFDTWQSNTGASECSFCPLFSETLSTKSKSIKECFCSLGYYGKPGEVCQKCPENGVCNKFNQYNPLPKPGYWSSNKNPNYLIKCNIYESCPGYEIETCDHQLGYGGYQCSECLNTFYKFESQCQECPTNNNSRLILFFILFILLIILLLIIAKKGKNYFGSFSIFINFFQVIAILPKLEFNWPIKLINFFQFFSIVNFNIDFLALECSINLNYTEKWFIIMLLPFILILILFIIYLTLFMHSLFVKFTGPILINKFPNLCIKSNRANQSKFLLPFSYLRYYLIKIFLNSWSKENLKIFLNTCINVFVASLLILYLILALKIFEFFDCDYSSNLKKYIFQPEKSHYCFDDWWYQILPFVIIFMILYIIGIPIFFGIMLWYHSKKVNEKVFNQRLSLLYSRYKIEYFFWEIIIIFRKFFIVIFEIYLTNYPLVQIILLICCLLLSIIIQNIYKPYNTPHRNFYEFSLLTVTLFIFFISILFLTNEKTRNKDLYSKLADLVIIIFSTVLCILLIISFLEIKNRIKYNIKKSKTKNNLKYLNNHYSKNSHFSHKKEPIYLTIKSKKNLNFHLLLKFFAQFNHSKNKKFNILSKIIVDHYLSKKNKNHLILNSIQEKWNQNTSFLILKWYKEKANLLWKYRFCQFFMKFLEYHLHKD</sequence>
<feature type="transmembrane region" description="Helical" evidence="1">
    <location>
        <begin position="620"/>
        <end position="640"/>
    </location>
</feature>
<dbReference type="SMART" id="SM01411">
    <property type="entry name" value="Ephrin_rec_like"/>
    <property type="match status" value="4"/>
</dbReference>
<dbReference type="InterPro" id="IPR009030">
    <property type="entry name" value="Growth_fac_rcpt_cys_sf"/>
</dbReference>
<dbReference type="PANTHER" id="PTHR11319:SF35">
    <property type="entry name" value="OUTER MEMBRANE PROTEIN PMPC-RELATED"/>
    <property type="match status" value="1"/>
</dbReference>
<organism evidence="3 4">
    <name type="scientific">Anaeramoeba flamelloides</name>
    <dbReference type="NCBI Taxonomy" id="1746091"/>
    <lineage>
        <taxon>Eukaryota</taxon>
        <taxon>Metamonada</taxon>
        <taxon>Anaeramoebidae</taxon>
        <taxon>Anaeramoeba</taxon>
    </lineage>
</organism>
<evidence type="ECO:0000256" key="1">
    <source>
        <dbReference type="SAM" id="Phobius"/>
    </source>
</evidence>
<reference evidence="3" key="1">
    <citation type="submission" date="2022-08" db="EMBL/GenBank/DDBJ databases">
        <title>Novel sulphate-reducing endosymbionts in the free-living metamonad Anaeramoeba.</title>
        <authorList>
            <person name="Jerlstrom-Hultqvist J."/>
            <person name="Cepicka I."/>
            <person name="Gallot-Lavallee L."/>
            <person name="Salas-Leiva D."/>
            <person name="Curtis B.A."/>
            <person name="Zahonova K."/>
            <person name="Pipaliya S."/>
            <person name="Dacks J."/>
            <person name="Roger A.J."/>
        </authorList>
    </citation>
    <scope>NUCLEOTIDE SEQUENCE</scope>
    <source>
        <strain evidence="3">Busselton2</strain>
    </source>
</reference>
<feature type="transmembrane region" description="Helical" evidence="1">
    <location>
        <begin position="487"/>
        <end position="512"/>
    </location>
</feature>
<dbReference type="InterPro" id="IPR011641">
    <property type="entry name" value="Tyr-kin_ephrin_A/B_rcpt-like"/>
</dbReference>
<evidence type="ECO:0000259" key="2">
    <source>
        <dbReference type="Pfam" id="PF07699"/>
    </source>
</evidence>
<feature type="transmembrane region" description="Helical" evidence="1">
    <location>
        <begin position="377"/>
        <end position="395"/>
    </location>
</feature>